<proteinExistence type="predicted"/>
<comment type="caution">
    <text evidence="1">The sequence shown here is derived from an EMBL/GenBank/DDBJ whole genome shotgun (WGS) entry which is preliminary data.</text>
</comment>
<reference evidence="1 2" key="1">
    <citation type="submission" date="2022-05" db="EMBL/GenBank/DDBJ databases">
        <authorList>
            <consortium name="Genoscope - CEA"/>
            <person name="William W."/>
        </authorList>
    </citation>
    <scope>NUCLEOTIDE SEQUENCE [LARGE SCALE GENOMIC DNA]</scope>
</reference>
<accession>A0ABN8LM05</accession>
<keyword evidence="2" id="KW-1185">Reference proteome</keyword>
<gene>
    <name evidence="1" type="ORF">PEVE_00041972</name>
</gene>
<evidence type="ECO:0000313" key="2">
    <source>
        <dbReference type="Proteomes" id="UP001159427"/>
    </source>
</evidence>
<name>A0ABN8LM05_9CNID</name>
<organism evidence="1 2">
    <name type="scientific">Porites evermanni</name>
    <dbReference type="NCBI Taxonomy" id="104178"/>
    <lineage>
        <taxon>Eukaryota</taxon>
        <taxon>Metazoa</taxon>
        <taxon>Cnidaria</taxon>
        <taxon>Anthozoa</taxon>
        <taxon>Hexacorallia</taxon>
        <taxon>Scleractinia</taxon>
        <taxon>Fungiina</taxon>
        <taxon>Poritidae</taxon>
        <taxon>Porites</taxon>
    </lineage>
</organism>
<sequence>MSVNLGPQRKGGQHICELSLSDHNIHPKDLMQQQGFIYKSVWNYCSSSPCPSGYRCQTGFTDKRYRCTGILYFDNAS</sequence>
<dbReference type="Proteomes" id="UP001159427">
    <property type="component" value="Unassembled WGS sequence"/>
</dbReference>
<protein>
    <submittedName>
        <fullName evidence="1">Uncharacterized protein</fullName>
    </submittedName>
</protein>
<evidence type="ECO:0000313" key="1">
    <source>
        <dbReference type="EMBL" id="CAH3018206.1"/>
    </source>
</evidence>
<dbReference type="EMBL" id="CALNXI010000081">
    <property type="protein sequence ID" value="CAH3018206.1"/>
    <property type="molecule type" value="Genomic_DNA"/>
</dbReference>